<feature type="region of interest" description="Disordered" evidence="1">
    <location>
        <begin position="141"/>
        <end position="181"/>
    </location>
</feature>
<feature type="region of interest" description="Disordered" evidence="1">
    <location>
        <begin position="48"/>
        <end position="70"/>
    </location>
</feature>
<name>A0AAD6NMA0_DREDA</name>
<organism evidence="3 4">
    <name type="scientific">Drechslerella dactyloides</name>
    <name type="common">Nematode-trapping fungus</name>
    <name type="synonym">Arthrobotrys dactyloides</name>
    <dbReference type="NCBI Taxonomy" id="74499"/>
    <lineage>
        <taxon>Eukaryota</taxon>
        <taxon>Fungi</taxon>
        <taxon>Dikarya</taxon>
        <taxon>Ascomycota</taxon>
        <taxon>Pezizomycotina</taxon>
        <taxon>Orbiliomycetes</taxon>
        <taxon>Orbiliales</taxon>
        <taxon>Orbiliaceae</taxon>
        <taxon>Drechslerella</taxon>
    </lineage>
</organism>
<gene>
    <name evidence="3" type="ORF">Dda_2861</name>
</gene>
<evidence type="ECO:0000256" key="2">
    <source>
        <dbReference type="SAM" id="Phobius"/>
    </source>
</evidence>
<dbReference type="AlphaFoldDB" id="A0AAD6NMA0"/>
<evidence type="ECO:0000313" key="3">
    <source>
        <dbReference type="EMBL" id="KAJ6262058.1"/>
    </source>
</evidence>
<proteinExistence type="predicted"/>
<reference evidence="3" key="1">
    <citation type="submission" date="2023-01" db="EMBL/GenBank/DDBJ databases">
        <title>The chitinases involved in constricting ring structure development in the nematode-trapping fungus Drechslerella dactyloides.</title>
        <authorList>
            <person name="Wang R."/>
            <person name="Zhang L."/>
            <person name="Tang P."/>
            <person name="Li S."/>
            <person name="Liang L."/>
        </authorList>
    </citation>
    <scope>NUCLEOTIDE SEQUENCE</scope>
    <source>
        <strain evidence="3">YMF1.00031</strain>
    </source>
</reference>
<protein>
    <submittedName>
        <fullName evidence="3">Uncharacterized protein</fullName>
    </submittedName>
</protein>
<keyword evidence="2" id="KW-1133">Transmembrane helix</keyword>
<keyword evidence="2" id="KW-0812">Transmembrane</keyword>
<sequence length="181" mass="20022">MASWNANLRFIAISLGVVVGVGLTVLMARAFYINYVMSRARRTRAQSVQQGLSRELSMRERRQNRRIARSGRARGDYYDLESGLREPPPVHLSADYVDPLPLYELPPEYSAIAKPGQRRVEIPSDDPIPYDQIDLYQSTSFASSSSSASSASASSAPSSVSSQHAMAPIREDPPLYSLTVR</sequence>
<feature type="transmembrane region" description="Helical" evidence="2">
    <location>
        <begin position="6"/>
        <end position="32"/>
    </location>
</feature>
<dbReference type="EMBL" id="JAQGDS010000003">
    <property type="protein sequence ID" value="KAJ6262058.1"/>
    <property type="molecule type" value="Genomic_DNA"/>
</dbReference>
<evidence type="ECO:0000256" key="1">
    <source>
        <dbReference type="SAM" id="MobiDB-lite"/>
    </source>
</evidence>
<feature type="compositionally biased region" description="Low complexity" evidence="1">
    <location>
        <begin position="141"/>
        <end position="162"/>
    </location>
</feature>
<keyword evidence="4" id="KW-1185">Reference proteome</keyword>
<dbReference type="Proteomes" id="UP001221413">
    <property type="component" value="Unassembled WGS sequence"/>
</dbReference>
<comment type="caution">
    <text evidence="3">The sequence shown here is derived from an EMBL/GenBank/DDBJ whole genome shotgun (WGS) entry which is preliminary data.</text>
</comment>
<accession>A0AAD6NMA0</accession>
<evidence type="ECO:0000313" key="4">
    <source>
        <dbReference type="Proteomes" id="UP001221413"/>
    </source>
</evidence>
<keyword evidence="2" id="KW-0472">Membrane</keyword>